<protein>
    <recommendedName>
        <fullName evidence="9">Amino acid permease/ SLC12A domain-containing protein</fullName>
    </recommendedName>
</protein>
<dbReference type="PANTHER" id="PTHR43341:SF37">
    <property type="entry name" value="AMINO ACID TRANSPORTER (EUROFUNG)"/>
    <property type="match status" value="1"/>
</dbReference>
<reference evidence="10 11" key="1">
    <citation type="journal article" date="2018" name="BMC Genomics">
        <title>Genomic evidence for intraspecific hybridization in a clonal and extremely halotolerant yeast.</title>
        <authorList>
            <person name="Gostincar C."/>
            <person name="Stajich J.E."/>
            <person name="Zupancic J."/>
            <person name="Zalar P."/>
            <person name="Gunde-Cimerman N."/>
        </authorList>
    </citation>
    <scope>NUCLEOTIDE SEQUENCE [LARGE SCALE GENOMIC DNA]</scope>
    <source>
        <strain evidence="10 11">EXF-2682</strain>
    </source>
</reference>
<feature type="transmembrane region" description="Helical" evidence="7">
    <location>
        <begin position="217"/>
        <end position="235"/>
    </location>
</feature>
<dbReference type="PROSITE" id="PS00218">
    <property type="entry name" value="AMINO_ACID_PERMEASE_1"/>
    <property type="match status" value="1"/>
</dbReference>
<feature type="transmembrane region" description="Helical" evidence="7">
    <location>
        <begin position="255"/>
        <end position="272"/>
    </location>
</feature>
<dbReference type="InterPro" id="IPR050524">
    <property type="entry name" value="APC_YAT"/>
</dbReference>
<comment type="subcellular location">
    <subcellularLocation>
        <location evidence="1">Membrane</location>
        <topology evidence="1">Multi-pass membrane protein</topology>
    </subcellularLocation>
</comment>
<sequence>MPSVVLLLSLAFQALLRYPCVLLGNMSDSDGEKPVKVGETFDPKAYGHPEEGDVVVSVDHGADSELQRLLSTRHITMIALGSSIGMGLWLGSGTSLASGGPAGIFIGYILSGSMIWSVAHSLGEMAVLYPLPSAFVQWTRKFIDPGAALALGWAYWFSYWITIANELQGVVTVLSFWTDEVPTAAWITIFWIVIIFVNVWAVTVFGEVEVVCSTIKFCWIFIVIITFIVISAGGAPAEGPIGFRYWNSTGGFMNGFKGFLSVMPTCIFAMAGSENSALVACETKNPKKSVPKAVGSMWIRLALFYVIGSLMVTICVDPEDPDLFGGSGVNASPFVIAYRQSGLQPLAHIMNAVIFISVLSTGSISGYAGSRTLVGLAQVGMAPKIFLKADKAGRPWFALAPTLIIGGGLAYLNVSNSGAEVFGWFSNLTSLFTLFGWGMICLCHIRMRHAWKVQGRSLDELPWKTWTFPYGAWWGLTWCILLIIVEFYLAVWPIGYSHDSTERATNFFSTYVSVIAILVVYIIGRLIYRGRWWVDSSTIDLDAGRRFYSEEQMEEKPKSVLRTVAETLVR</sequence>
<evidence type="ECO:0000256" key="4">
    <source>
        <dbReference type="ARBA" id="ARBA00022970"/>
    </source>
</evidence>
<dbReference type="InterPro" id="IPR004840">
    <property type="entry name" value="Amino_acid_permease_CS"/>
</dbReference>
<dbReference type="OrthoDB" id="3900342at2759"/>
<keyword evidence="4" id="KW-0029">Amino-acid transport</keyword>
<evidence type="ECO:0000259" key="9">
    <source>
        <dbReference type="Pfam" id="PF00324"/>
    </source>
</evidence>
<dbReference type="Proteomes" id="UP000269276">
    <property type="component" value="Unassembled WGS sequence"/>
</dbReference>
<feature type="signal peptide" evidence="8">
    <location>
        <begin position="1"/>
        <end position="31"/>
    </location>
</feature>
<feature type="transmembrane region" description="Helical" evidence="7">
    <location>
        <begin position="424"/>
        <end position="445"/>
    </location>
</feature>
<organism evidence="10 11">
    <name type="scientific">Hortaea werneckii</name>
    <name type="common">Black yeast</name>
    <name type="synonym">Cladosporium werneckii</name>
    <dbReference type="NCBI Taxonomy" id="91943"/>
    <lineage>
        <taxon>Eukaryota</taxon>
        <taxon>Fungi</taxon>
        <taxon>Dikarya</taxon>
        <taxon>Ascomycota</taxon>
        <taxon>Pezizomycotina</taxon>
        <taxon>Dothideomycetes</taxon>
        <taxon>Dothideomycetidae</taxon>
        <taxon>Mycosphaerellales</taxon>
        <taxon>Teratosphaeriaceae</taxon>
        <taxon>Hortaea</taxon>
    </lineage>
</organism>
<feature type="transmembrane region" description="Helical" evidence="7">
    <location>
        <begin position="183"/>
        <end position="205"/>
    </location>
</feature>
<dbReference type="InterPro" id="IPR004841">
    <property type="entry name" value="AA-permease/SLC12A_dom"/>
</dbReference>
<evidence type="ECO:0000256" key="1">
    <source>
        <dbReference type="ARBA" id="ARBA00004141"/>
    </source>
</evidence>
<dbReference type="GO" id="GO:0016020">
    <property type="term" value="C:membrane"/>
    <property type="evidence" value="ECO:0007669"/>
    <property type="project" value="UniProtKB-SubCell"/>
</dbReference>
<feature type="transmembrane region" description="Helical" evidence="7">
    <location>
        <begin position="293"/>
        <end position="314"/>
    </location>
</feature>
<dbReference type="VEuPathDB" id="FungiDB:BTJ68_12478"/>
<feature type="transmembrane region" description="Helical" evidence="7">
    <location>
        <begin position="395"/>
        <end position="412"/>
    </location>
</feature>
<dbReference type="EMBL" id="QWIP01000360">
    <property type="protein sequence ID" value="RMY65314.1"/>
    <property type="molecule type" value="Genomic_DNA"/>
</dbReference>
<gene>
    <name evidence="10" type="ORF">D0863_09208</name>
</gene>
<keyword evidence="2" id="KW-0813">Transport</keyword>
<evidence type="ECO:0000256" key="5">
    <source>
        <dbReference type="ARBA" id="ARBA00022989"/>
    </source>
</evidence>
<dbReference type="Pfam" id="PF00324">
    <property type="entry name" value="AA_permease"/>
    <property type="match status" value="1"/>
</dbReference>
<evidence type="ECO:0000256" key="8">
    <source>
        <dbReference type="SAM" id="SignalP"/>
    </source>
</evidence>
<feature type="chain" id="PRO_5017959985" description="Amino acid permease/ SLC12A domain-containing protein" evidence="8">
    <location>
        <begin position="32"/>
        <end position="570"/>
    </location>
</feature>
<comment type="caution">
    <text evidence="10">The sequence shown here is derived from an EMBL/GenBank/DDBJ whole genome shotgun (WGS) entry which is preliminary data.</text>
</comment>
<feature type="domain" description="Amino acid permease/ SLC12A" evidence="9">
    <location>
        <begin position="74"/>
        <end position="529"/>
    </location>
</feature>
<keyword evidence="5 7" id="KW-1133">Transmembrane helix</keyword>
<proteinExistence type="predicted"/>
<keyword evidence="3 7" id="KW-0812">Transmembrane</keyword>
<dbReference type="FunFam" id="1.20.1740.10:FF:000070">
    <property type="entry name" value="Amino acid transporter (Eurofung)"/>
    <property type="match status" value="1"/>
</dbReference>
<evidence type="ECO:0000256" key="6">
    <source>
        <dbReference type="ARBA" id="ARBA00023136"/>
    </source>
</evidence>
<feature type="transmembrane region" description="Helical" evidence="7">
    <location>
        <begin position="142"/>
        <end position="163"/>
    </location>
</feature>
<dbReference type="PANTHER" id="PTHR43341">
    <property type="entry name" value="AMINO ACID PERMEASE"/>
    <property type="match status" value="1"/>
</dbReference>
<name>A0A3M7DM85_HORWE</name>
<evidence type="ECO:0000313" key="10">
    <source>
        <dbReference type="EMBL" id="RMY65314.1"/>
    </source>
</evidence>
<accession>A0A3M7DM85</accession>
<feature type="transmembrane region" description="Helical" evidence="7">
    <location>
        <begin position="349"/>
        <end position="374"/>
    </location>
</feature>
<dbReference type="PIRSF" id="PIRSF006060">
    <property type="entry name" value="AA_transporter"/>
    <property type="match status" value="1"/>
</dbReference>
<evidence type="ECO:0000256" key="2">
    <source>
        <dbReference type="ARBA" id="ARBA00022448"/>
    </source>
</evidence>
<dbReference type="AlphaFoldDB" id="A0A3M7DM85"/>
<evidence type="ECO:0000256" key="7">
    <source>
        <dbReference type="SAM" id="Phobius"/>
    </source>
</evidence>
<keyword evidence="8" id="KW-0732">Signal</keyword>
<feature type="transmembrane region" description="Helical" evidence="7">
    <location>
        <begin position="466"/>
        <end position="488"/>
    </location>
</feature>
<evidence type="ECO:0000256" key="3">
    <source>
        <dbReference type="ARBA" id="ARBA00022692"/>
    </source>
</evidence>
<keyword evidence="6 7" id="KW-0472">Membrane</keyword>
<feature type="transmembrane region" description="Helical" evidence="7">
    <location>
        <begin position="508"/>
        <end position="528"/>
    </location>
</feature>
<dbReference type="Gene3D" id="1.20.1740.10">
    <property type="entry name" value="Amino acid/polyamine transporter I"/>
    <property type="match status" value="1"/>
</dbReference>
<evidence type="ECO:0000313" key="11">
    <source>
        <dbReference type="Proteomes" id="UP000269276"/>
    </source>
</evidence>
<dbReference type="GO" id="GO:0015171">
    <property type="term" value="F:amino acid transmembrane transporter activity"/>
    <property type="evidence" value="ECO:0007669"/>
    <property type="project" value="TreeGrafter"/>
</dbReference>